<dbReference type="InterPro" id="IPR032416">
    <property type="entry name" value="Peptidase_M24_C"/>
</dbReference>
<dbReference type="InterPro" id="IPR029149">
    <property type="entry name" value="Creatin/AminoP/Spt16_N"/>
</dbReference>
<proteinExistence type="inferred from homology"/>
<evidence type="ECO:0000313" key="8">
    <source>
        <dbReference type="Proteomes" id="UP001180453"/>
    </source>
</evidence>
<comment type="caution">
    <text evidence="7">The sequence shown here is derived from an EMBL/GenBank/DDBJ whole genome shotgun (WGS) entry which is preliminary data.</text>
</comment>
<dbReference type="EMBL" id="JAVDXU010000001">
    <property type="protein sequence ID" value="MDR7267717.1"/>
    <property type="molecule type" value="Genomic_DNA"/>
</dbReference>
<dbReference type="InterPro" id="IPR033740">
    <property type="entry name" value="Pept_M24B"/>
</dbReference>
<name>A0ABU1YFT7_ROSSA</name>
<keyword evidence="7" id="KW-0031">Aminopeptidase</keyword>
<feature type="domain" description="Peptidase M24 C-terminal" evidence="6">
    <location>
        <begin position="543"/>
        <end position="603"/>
    </location>
</feature>
<accession>A0ABU1YFT7</accession>
<evidence type="ECO:0000256" key="2">
    <source>
        <dbReference type="ARBA" id="ARBA00022723"/>
    </source>
</evidence>
<evidence type="ECO:0000256" key="3">
    <source>
        <dbReference type="ARBA" id="ARBA00022801"/>
    </source>
</evidence>
<dbReference type="SUPFAM" id="SSF53092">
    <property type="entry name" value="Creatinase/prolidase N-terminal domain"/>
    <property type="match status" value="1"/>
</dbReference>
<dbReference type="CDD" id="cd01085">
    <property type="entry name" value="APP"/>
    <property type="match status" value="1"/>
</dbReference>
<evidence type="ECO:0000256" key="1">
    <source>
        <dbReference type="ARBA" id="ARBA00008766"/>
    </source>
</evidence>
<dbReference type="EC" id="3.4.11.9" evidence="7"/>
<keyword evidence="8" id="KW-1185">Reference proteome</keyword>
<dbReference type="RefSeq" id="WP_310259968.1">
    <property type="nucleotide sequence ID" value="NZ_JAVDXU010000001.1"/>
</dbReference>
<reference evidence="7 8" key="1">
    <citation type="submission" date="2023-07" db="EMBL/GenBank/DDBJ databases">
        <title>Sorghum-associated microbial communities from plants grown in Nebraska, USA.</title>
        <authorList>
            <person name="Schachtman D."/>
        </authorList>
    </citation>
    <scope>NUCLEOTIDE SEQUENCE [LARGE SCALE GENOMIC DNA]</scope>
    <source>
        <strain evidence="7 8">BE314</strain>
    </source>
</reference>
<dbReference type="Gene3D" id="3.90.230.10">
    <property type="entry name" value="Creatinase/methionine aminopeptidase superfamily"/>
    <property type="match status" value="1"/>
</dbReference>
<dbReference type="InterPro" id="IPR036005">
    <property type="entry name" value="Creatinase/aminopeptidase-like"/>
</dbReference>
<dbReference type="GO" id="GO:0004177">
    <property type="term" value="F:aminopeptidase activity"/>
    <property type="evidence" value="ECO:0007669"/>
    <property type="project" value="UniProtKB-KW"/>
</dbReference>
<evidence type="ECO:0000259" key="5">
    <source>
        <dbReference type="Pfam" id="PF01321"/>
    </source>
</evidence>
<dbReference type="Pfam" id="PF16188">
    <property type="entry name" value="Peptidase_M24_C"/>
    <property type="match status" value="1"/>
</dbReference>
<dbReference type="Pfam" id="PF01321">
    <property type="entry name" value="Creatinase_N"/>
    <property type="match status" value="1"/>
</dbReference>
<evidence type="ECO:0000259" key="6">
    <source>
        <dbReference type="Pfam" id="PF16188"/>
    </source>
</evidence>
<dbReference type="InterPro" id="IPR000587">
    <property type="entry name" value="Creatinase_N"/>
</dbReference>
<sequence>MDTRTHETRLRIERIRDALNAQGVHALLVPSSDPHLSEYLPDRWQGRQWLSGFTGSVGSLVVTRDRAALFADSRYWAQAEAQIAGSGITLEKMATGASTIYIDWIAQQLQPGQVLAVDGQVLGLSLANALRAAMQRAGVTLRTDLDLLKAAWEDRPGLPTEPVYEHAAPFAVVSRTDKLARVRKAMASVGASHHLVSTVDDLAWLLNLRGSDVECNPVFIAHLLIDATGGRLFIADGKVPADVAARLGADGITLAPYDQAAKALAALPATAKLLIDPRRVTLGLREAVPATVAVVEQINPSTLLKSRKTAEEAAFIRAAMAEDGAAMCEFYADFEASMARGERWSELDIDTKLSAARKKRPGFVGLSFSTIAGWMANGALPHYRATPESFAHIEGNGLLLIDSGGQYHGGTTDITRVWPIGTVSAAQKRDYTLVLKGTLALSRTRFPRGTLSPMLDAIARAPLWEHGLDYGHGTGHGVGYFLNVHEGPQSISKAIAEPAMAMEPGMITSIEPGLYRPGQWGVRIENLVLNVAIDTPEKNAFGEMLEFETLTLCPIDTRCIDLSLMRADEIDWLNRYHATVRERLAPLVSGAALAWLIQRTEPLAA</sequence>
<feature type="domain" description="Creatinase N-terminal" evidence="5">
    <location>
        <begin position="11"/>
        <end position="136"/>
    </location>
</feature>
<evidence type="ECO:0000259" key="4">
    <source>
        <dbReference type="Pfam" id="PF00557"/>
    </source>
</evidence>
<evidence type="ECO:0000313" key="7">
    <source>
        <dbReference type="EMBL" id="MDR7267717.1"/>
    </source>
</evidence>
<dbReference type="PANTHER" id="PTHR43763">
    <property type="entry name" value="XAA-PRO AMINOPEPTIDASE 1"/>
    <property type="match status" value="1"/>
</dbReference>
<comment type="similarity">
    <text evidence="1">Belongs to the peptidase M24B family.</text>
</comment>
<protein>
    <submittedName>
        <fullName evidence="7">Xaa-Pro aminopeptidase</fullName>
        <ecNumber evidence="7">3.4.11.9</ecNumber>
    </submittedName>
</protein>
<dbReference type="PANTHER" id="PTHR43763:SF6">
    <property type="entry name" value="XAA-PRO AMINOPEPTIDASE 1"/>
    <property type="match status" value="1"/>
</dbReference>
<dbReference type="Gene3D" id="3.40.350.10">
    <property type="entry name" value="Creatinase/prolidase N-terminal domain"/>
    <property type="match status" value="2"/>
</dbReference>
<feature type="domain" description="Peptidase M24" evidence="4">
    <location>
        <begin position="316"/>
        <end position="529"/>
    </location>
</feature>
<dbReference type="InterPro" id="IPR050422">
    <property type="entry name" value="X-Pro_aminopeptidase_P"/>
</dbReference>
<organism evidence="7 8">
    <name type="scientific">Roseateles saccharophilus</name>
    <name type="common">Pseudomonas saccharophila</name>
    <dbReference type="NCBI Taxonomy" id="304"/>
    <lineage>
        <taxon>Bacteria</taxon>
        <taxon>Pseudomonadati</taxon>
        <taxon>Pseudomonadota</taxon>
        <taxon>Betaproteobacteria</taxon>
        <taxon>Burkholderiales</taxon>
        <taxon>Sphaerotilaceae</taxon>
        <taxon>Roseateles</taxon>
    </lineage>
</organism>
<dbReference type="SUPFAM" id="SSF55920">
    <property type="entry name" value="Creatinase/aminopeptidase"/>
    <property type="match status" value="1"/>
</dbReference>
<gene>
    <name evidence="7" type="ORF">J2X20_000346</name>
</gene>
<keyword evidence="7" id="KW-0645">Protease</keyword>
<dbReference type="InterPro" id="IPR000994">
    <property type="entry name" value="Pept_M24"/>
</dbReference>
<keyword evidence="2" id="KW-0479">Metal-binding</keyword>
<keyword evidence="3 7" id="KW-0378">Hydrolase</keyword>
<dbReference type="Proteomes" id="UP001180453">
    <property type="component" value="Unassembled WGS sequence"/>
</dbReference>
<dbReference type="Pfam" id="PF16189">
    <property type="entry name" value="Creatinase_N_2"/>
    <property type="match status" value="1"/>
</dbReference>
<dbReference type="Pfam" id="PF00557">
    <property type="entry name" value="Peptidase_M24"/>
    <property type="match status" value="1"/>
</dbReference>